<feature type="domain" description="Pirin N-terminal" evidence="4">
    <location>
        <begin position="60"/>
        <end position="159"/>
    </location>
</feature>
<dbReference type="PANTHER" id="PTHR13903:SF8">
    <property type="entry name" value="PIRIN"/>
    <property type="match status" value="1"/>
</dbReference>
<feature type="binding site" evidence="2">
    <location>
        <position position="143"/>
    </location>
    <ligand>
        <name>Fe cation</name>
        <dbReference type="ChEBI" id="CHEBI:24875"/>
    </ligand>
</feature>
<dbReference type="InterPro" id="IPR006311">
    <property type="entry name" value="TAT_signal"/>
</dbReference>
<dbReference type="PANTHER" id="PTHR13903">
    <property type="entry name" value="PIRIN-RELATED"/>
    <property type="match status" value="1"/>
</dbReference>
<feature type="domain" description="Pirin C-terminal" evidence="5">
    <location>
        <begin position="217"/>
        <end position="318"/>
    </location>
</feature>
<dbReference type="PROSITE" id="PS51257">
    <property type="entry name" value="PROKAR_LIPOPROTEIN"/>
    <property type="match status" value="1"/>
</dbReference>
<evidence type="ECO:0000256" key="3">
    <source>
        <dbReference type="RuleBase" id="RU003457"/>
    </source>
</evidence>
<evidence type="ECO:0000313" key="7">
    <source>
        <dbReference type="Proteomes" id="UP000199181"/>
    </source>
</evidence>
<dbReference type="InterPro" id="IPR003829">
    <property type="entry name" value="Pirin_N_dom"/>
</dbReference>
<dbReference type="Gene3D" id="2.60.120.10">
    <property type="entry name" value="Jelly Rolls"/>
    <property type="match status" value="2"/>
</dbReference>
<dbReference type="InterPro" id="IPR011051">
    <property type="entry name" value="RmlC_Cupin_sf"/>
</dbReference>
<dbReference type="InterPro" id="IPR008778">
    <property type="entry name" value="Pirin_C_dom"/>
</dbReference>
<dbReference type="PIRSF" id="PIRSF006232">
    <property type="entry name" value="Pirin"/>
    <property type="match status" value="1"/>
</dbReference>
<dbReference type="CDD" id="cd02247">
    <property type="entry name" value="cupin_pirin_C"/>
    <property type="match status" value="1"/>
</dbReference>
<evidence type="ECO:0008006" key="8">
    <source>
        <dbReference type="Google" id="ProtNLM"/>
    </source>
</evidence>
<evidence type="ECO:0000256" key="1">
    <source>
        <dbReference type="ARBA" id="ARBA00008416"/>
    </source>
</evidence>
<dbReference type="SUPFAM" id="SSF51182">
    <property type="entry name" value="RmlC-like cupins"/>
    <property type="match status" value="1"/>
</dbReference>
<dbReference type="InterPro" id="IPR014710">
    <property type="entry name" value="RmlC-like_jellyroll"/>
</dbReference>
<keyword evidence="7" id="KW-1185">Reference proteome</keyword>
<dbReference type="Pfam" id="PF02678">
    <property type="entry name" value="Pirin"/>
    <property type="match status" value="1"/>
</dbReference>
<dbReference type="Pfam" id="PF05726">
    <property type="entry name" value="Pirin_C"/>
    <property type="match status" value="1"/>
</dbReference>
<dbReference type="CDD" id="cd02909">
    <property type="entry name" value="cupin_pirin_N"/>
    <property type="match status" value="1"/>
</dbReference>
<evidence type="ECO:0000259" key="4">
    <source>
        <dbReference type="Pfam" id="PF02678"/>
    </source>
</evidence>
<name>A0A1I0KT81_9BACT</name>
<dbReference type="EMBL" id="FOIJ01000013">
    <property type="protein sequence ID" value="SEU28327.1"/>
    <property type="molecule type" value="Genomic_DNA"/>
</dbReference>
<feature type="binding site" evidence="2">
    <location>
        <position position="141"/>
    </location>
    <ligand>
        <name>Fe cation</name>
        <dbReference type="ChEBI" id="CHEBI:24875"/>
    </ligand>
</feature>
<dbReference type="AlphaFoldDB" id="A0A1I0KT81"/>
<feature type="binding site" evidence="2">
    <location>
        <position position="99"/>
    </location>
    <ligand>
        <name>Fe cation</name>
        <dbReference type="ChEBI" id="CHEBI:24875"/>
    </ligand>
</feature>
<keyword evidence="2" id="KW-0479">Metal-binding</keyword>
<comment type="similarity">
    <text evidence="1 3">Belongs to the pirin family.</text>
</comment>
<comment type="cofactor">
    <cofactor evidence="2">
        <name>Fe cation</name>
        <dbReference type="ChEBI" id="CHEBI:24875"/>
    </cofactor>
    <text evidence="2">Binds 1 Fe cation per subunit.</text>
</comment>
<dbReference type="RefSeq" id="WP_093524306.1">
    <property type="nucleotide sequence ID" value="NZ_FOIJ01000013.1"/>
</dbReference>
<reference evidence="7" key="1">
    <citation type="submission" date="2016-10" db="EMBL/GenBank/DDBJ databases">
        <authorList>
            <person name="Varghese N."/>
            <person name="Submissions S."/>
        </authorList>
    </citation>
    <scope>NUCLEOTIDE SEQUENCE [LARGE SCALE GENOMIC DNA]</scope>
    <source>
        <strain evidence="7">DSM 16858</strain>
    </source>
</reference>
<accession>A0A1I0KT81</accession>
<evidence type="ECO:0000256" key="2">
    <source>
        <dbReference type="PIRSR" id="PIRSR006232-1"/>
    </source>
</evidence>
<sequence length="322" mass="35171">MNVTRRRFLRDSVLTGMSLAMGCRASTEPGTQAPLFVPTSDRTVVRTLAGVPATDGAGVKLTRVIHQPALRHLDPFLMLDRFHSNDANAYIAGFPDHPHRGFETVTVMMDGRMRHRDSRGNSGLIQGRGAQWMTAGRGIIHSEMPEQEAGLMSGFQLWINLPAQEKMCPPYYQDLQPGRLAEAKLSSAGSQLRVIAGSPQGLSGPVRDRPTQPTLLTLALEDDQPFELELPEAHVAFAFVHGGQVHVGPGDKASAVREGQLALLGPGKRLRLQARDRRSAVLVAAAKPLHEPIVQHGPFVMNTEAEIRQAIADYQRGVLDRI</sequence>
<feature type="binding site" evidence="2">
    <location>
        <position position="97"/>
    </location>
    <ligand>
        <name>Fe cation</name>
        <dbReference type="ChEBI" id="CHEBI:24875"/>
    </ligand>
</feature>
<dbReference type="PROSITE" id="PS51318">
    <property type="entry name" value="TAT"/>
    <property type="match status" value="1"/>
</dbReference>
<dbReference type="InterPro" id="IPR012093">
    <property type="entry name" value="Pirin"/>
</dbReference>
<dbReference type="GO" id="GO:0046872">
    <property type="term" value="F:metal ion binding"/>
    <property type="evidence" value="ECO:0007669"/>
    <property type="project" value="UniProtKB-KW"/>
</dbReference>
<proteinExistence type="inferred from homology"/>
<organism evidence="6 7">
    <name type="scientific">Stigmatella erecta</name>
    <dbReference type="NCBI Taxonomy" id="83460"/>
    <lineage>
        <taxon>Bacteria</taxon>
        <taxon>Pseudomonadati</taxon>
        <taxon>Myxococcota</taxon>
        <taxon>Myxococcia</taxon>
        <taxon>Myxococcales</taxon>
        <taxon>Cystobacterineae</taxon>
        <taxon>Archangiaceae</taxon>
        <taxon>Stigmatella</taxon>
    </lineage>
</organism>
<gene>
    <name evidence="6" type="ORF">SAMN05443639_113143</name>
</gene>
<evidence type="ECO:0000313" key="6">
    <source>
        <dbReference type="EMBL" id="SEU28327.1"/>
    </source>
</evidence>
<evidence type="ECO:0000259" key="5">
    <source>
        <dbReference type="Pfam" id="PF05726"/>
    </source>
</evidence>
<protein>
    <recommendedName>
        <fullName evidence="8">Pirin</fullName>
    </recommendedName>
</protein>
<dbReference type="Proteomes" id="UP000199181">
    <property type="component" value="Unassembled WGS sequence"/>
</dbReference>
<keyword evidence="2" id="KW-0408">Iron</keyword>